<dbReference type="PANTHER" id="PTHR13812:SF19">
    <property type="entry name" value="KETIMINE REDUCTASE MU-CRYSTALLIN"/>
    <property type="match status" value="1"/>
</dbReference>
<dbReference type="SUPFAM" id="SSF51735">
    <property type="entry name" value="NAD(P)-binding Rossmann-fold domains"/>
    <property type="match status" value="1"/>
</dbReference>
<dbReference type="InterPro" id="IPR036291">
    <property type="entry name" value="NAD(P)-bd_dom_sf"/>
</dbReference>
<keyword evidence="1" id="KW-0456">Lyase</keyword>
<comment type="caution">
    <text evidence="1">The sequence shown here is derived from an EMBL/GenBank/DDBJ whole genome shotgun (WGS) entry which is preliminary data.</text>
</comment>
<dbReference type="GO" id="GO:0008473">
    <property type="term" value="F:ornithine cyclodeaminase activity"/>
    <property type="evidence" value="ECO:0007669"/>
    <property type="project" value="UniProtKB-EC"/>
</dbReference>
<dbReference type="NCBIfam" id="NF005762">
    <property type="entry name" value="PRK07589.1"/>
    <property type="match status" value="1"/>
</dbReference>
<evidence type="ECO:0000313" key="2">
    <source>
        <dbReference type="Proteomes" id="UP000234341"/>
    </source>
</evidence>
<protein>
    <submittedName>
        <fullName evidence="1">Ornithine cyclodeaminase</fullName>
        <ecNumber evidence="1">4.3.1.12</ecNumber>
    </submittedName>
</protein>
<evidence type="ECO:0000313" key="1">
    <source>
        <dbReference type="EMBL" id="PLQ02476.1"/>
    </source>
</evidence>
<accession>A0A2N5CJR6</accession>
<dbReference type="InterPro" id="IPR003462">
    <property type="entry name" value="ODC_Mu_crystall"/>
</dbReference>
<sequence>MGTNTELTREANVLTRFLDAGDVAALVRGVGVRQAIVQVAGCVREDFLRWHEFEKSARLASHSAVGVIELMPVSDGNRFAYKYVNGHPRNAQFALPTVMACGMLADVQTGFPLLLADLTLATALRTAATSALAAQAMARPGARTMALIGNGAQAEFQSLAFHAMAGITTIRAFDVDASATARLARNLAKVRGLEIVPVRSVRDALSGADIVTTVTADKTRATILTPEMVQPGMHLNAVGGDCPGKTELHVDILRGARLVVEYAPQSRIEGEIQQWPEAPVSELWEVLAGTAPGRAGADEVTVFDSVGFALEDYSALRWLHATACARDAGRYVELVAMPPDPRDLYGWMMQANAEAVTPRACESTTAAETTEST</sequence>
<dbReference type="Pfam" id="PF02423">
    <property type="entry name" value="OCD_Mu_crystall"/>
    <property type="match status" value="1"/>
</dbReference>
<dbReference type="Gene3D" id="3.40.50.720">
    <property type="entry name" value="NAD(P)-binding Rossmann-like Domain"/>
    <property type="match status" value="1"/>
</dbReference>
<organism evidence="1 2">
    <name type="scientific">Cupriavidus pauculus</name>
    <dbReference type="NCBI Taxonomy" id="82633"/>
    <lineage>
        <taxon>Bacteria</taxon>
        <taxon>Pseudomonadati</taxon>
        <taxon>Pseudomonadota</taxon>
        <taxon>Betaproteobacteria</taxon>
        <taxon>Burkholderiales</taxon>
        <taxon>Burkholderiaceae</taxon>
        <taxon>Cupriavidus</taxon>
    </lineage>
</organism>
<name>A0A2N5CJR6_9BURK</name>
<dbReference type="EC" id="4.3.1.12" evidence="1"/>
<dbReference type="STRING" id="82633.GCA_000974605_01575"/>
<dbReference type="RefSeq" id="WP_101680247.1">
    <property type="nucleotide sequence ID" value="NZ_PJRP01000001.1"/>
</dbReference>
<gene>
    <name evidence="1" type="ORF">CYJ10_04085</name>
</gene>
<dbReference type="Gene3D" id="3.30.1780.10">
    <property type="entry name" value="ornithine cyclodeaminase, domain 1"/>
    <property type="match status" value="1"/>
</dbReference>
<dbReference type="InterPro" id="IPR023401">
    <property type="entry name" value="ODC_N"/>
</dbReference>
<reference evidence="1 2" key="1">
    <citation type="submission" date="2017-12" db="EMBL/GenBank/DDBJ databases">
        <title>Genome sequence of the active heterotrophic nitrifier-denitrifier, Cupriavidus pauculus UM1.</title>
        <authorList>
            <person name="Putonti C."/>
            <person name="Castignetti D."/>
        </authorList>
    </citation>
    <scope>NUCLEOTIDE SEQUENCE [LARGE SCALE GENOMIC DNA]</scope>
    <source>
        <strain evidence="1 2">UM1</strain>
    </source>
</reference>
<proteinExistence type="predicted"/>
<dbReference type="AlphaFoldDB" id="A0A2N5CJR6"/>
<dbReference type="Proteomes" id="UP000234341">
    <property type="component" value="Unassembled WGS sequence"/>
</dbReference>
<dbReference type="OrthoDB" id="9809203at2"/>
<dbReference type="PANTHER" id="PTHR13812">
    <property type="entry name" value="KETIMINE REDUCTASE MU-CRYSTALLIN"/>
    <property type="match status" value="1"/>
</dbReference>
<dbReference type="EMBL" id="PJRP01000001">
    <property type="protein sequence ID" value="PLQ02476.1"/>
    <property type="molecule type" value="Genomic_DNA"/>
</dbReference>